<dbReference type="AlphaFoldDB" id="A0A840P1N2"/>
<dbReference type="GO" id="GO:0008999">
    <property type="term" value="F:protein-N-terminal-alanine acetyltransferase activity"/>
    <property type="evidence" value="ECO:0007669"/>
    <property type="project" value="UniProtKB-EC"/>
</dbReference>
<protein>
    <submittedName>
        <fullName evidence="1">Ribosomal-protein-alanine N-acetyltransferase</fullName>
        <ecNumber evidence="1">2.3.1.267</ecNumber>
    </submittedName>
</protein>
<comment type="caution">
    <text evidence="1">The sequence shown here is derived from an EMBL/GenBank/DDBJ whole genome shotgun (WGS) entry which is preliminary data.</text>
</comment>
<keyword evidence="1" id="KW-0808">Transferase</keyword>
<evidence type="ECO:0000313" key="1">
    <source>
        <dbReference type="EMBL" id="MBB5074197.1"/>
    </source>
</evidence>
<proteinExistence type="predicted"/>
<accession>A0A840P1N2</accession>
<dbReference type="SUPFAM" id="SSF55729">
    <property type="entry name" value="Acyl-CoA N-acyltransferases (Nat)"/>
    <property type="match status" value="1"/>
</dbReference>
<dbReference type="Gene3D" id="3.40.630.30">
    <property type="match status" value="1"/>
</dbReference>
<dbReference type="InterPro" id="IPR016181">
    <property type="entry name" value="Acyl_CoA_acyltransferase"/>
</dbReference>
<reference evidence="1 2" key="1">
    <citation type="submission" date="2020-08" db="EMBL/GenBank/DDBJ databases">
        <title>Genomic Encyclopedia of Type Strains, Phase IV (KMG-IV): sequencing the most valuable type-strain genomes for metagenomic binning, comparative biology and taxonomic classification.</title>
        <authorList>
            <person name="Goeker M."/>
        </authorList>
    </citation>
    <scope>NUCLEOTIDE SEQUENCE [LARGE SCALE GENOMIC DNA]</scope>
    <source>
        <strain evidence="1 2">DSM 28538</strain>
    </source>
</reference>
<gene>
    <name evidence="1" type="ORF">HNQ69_001334</name>
</gene>
<sequence length="117" mass="13515">MAIRTKRTIFTLVGLEDANELSSYYLRNANHLHPWEPVQSDDYNTLTDWKPRANIFTCESAQGRAYRYGVRLKNENTIIAIVNFTNVVHGVFQACHLGFSLEKNIKEKASCSRFYLL</sequence>
<dbReference type="EC" id="2.3.1.267" evidence="1"/>
<organism evidence="1 2">
    <name type="scientific">Bartonella callosciuri</name>
    <dbReference type="NCBI Taxonomy" id="686223"/>
    <lineage>
        <taxon>Bacteria</taxon>
        <taxon>Pseudomonadati</taxon>
        <taxon>Pseudomonadota</taxon>
        <taxon>Alphaproteobacteria</taxon>
        <taxon>Hyphomicrobiales</taxon>
        <taxon>Bartonellaceae</taxon>
        <taxon>Bartonella</taxon>
    </lineage>
</organism>
<dbReference type="Proteomes" id="UP000561417">
    <property type="component" value="Unassembled WGS sequence"/>
</dbReference>
<keyword evidence="1" id="KW-0012">Acyltransferase</keyword>
<keyword evidence="2" id="KW-1185">Reference proteome</keyword>
<dbReference type="EMBL" id="JACHIM010000006">
    <property type="protein sequence ID" value="MBB5074197.1"/>
    <property type="molecule type" value="Genomic_DNA"/>
</dbReference>
<evidence type="ECO:0000313" key="2">
    <source>
        <dbReference type="Proteomes" id="UP000561417"/>
    </source>
</evidence>
<name>A0A840P1N2_9HYPH</name>